<keyword evidence="1" id="KW-0812">Transmembrane</keyword>
<protein>
    <submittedName>
        <fullName evidence="2">Uncharacterized protein</fullName>
    </submittedName>
</protein>
<proteinExistence type="predicted"/>
<feature type="non-terminal residue" evidence="2">
    <location>
        <position position="1"/>
    </location>
</feature>
<reference evidence="2" key="1">
    <citation type="journal article" date="2023" name="Genome Biol. Evol.">
        <title>Long-read-based Genome Assembly of Drosophila gunungcola Reveals Fewer Chemosensory Genes in Flower-breeding Species.</title>
        <authorList>
            <person name="Negi A."/>
            <person name="Liao B.Y."/>
            <person name="Yeh S.D."/>
        </authorList>
    </citation>
    <scope>NUCLEOTIDE SEQUENCE</scope>
    <source>
        <strain evidence="2">Sukarami</strain>
    </source>
</reference>
<dbReference type="EMBL" id="JAMKOV010000012">
    <property type="protein sequence ID" value="KAI8037452.1"/>
    <property type="molecule type" value="Genomic_DNA"/>
</dbReference>
<sequence length="154" mass="17504">KSMWQLIKYKSISRATYQFSLTEPVSDMRPPPAEKRPKACPVAYLPTFRHDSGYIRSTSSNNCHQQQGERMDWEMRVKWVGKWVDPSTGVVVSRNICLCNERVIIRNGTSSNAGSSSNSSNILMWSIMLPVCLSVCLTVCLQFPKAKLHWLPPK</sequence>
<evidence type="ECO:0000313" key="3">
    <source>
        <dbReference type="Proteomes" id="UP001059596"/>
    </source>
</evidence>
<feature type="transmembrane region" description="Helical" evidence="1">
    <location>
        <begin position="122"/>
        <end position="144"/>
    </location>
</feature>
<evidence type="ECO:0000256" key="1">
    <source>
        <dbReference type="SAM" id="Phobius"/>
    </source>
</evidence>
<name>A0A9P9YIA6_9MUSC</name>
<gene>
    <name evidence="2" type="ORF">M5D96_009597</name>
</gene>
<dbReference type="AlphaFoldDB" id="A0A9P9YIA6"/>
<keyword evidence="3" id="KW-1185">Reference proteome</keyword>
<accession>A0A9P9YIA6</accession>
<organism evidence="2 3">
    <name type="scientific">Drosophila gunungcola</name>
    <name type="common">fruit fly</name>
    <dbReference type="NCBI Taxonomy" id="103775"/>
    <lineage>
        <taxon>Eukaryota</taxon>
        <taxon>Metazoa</taxon>
        <taxon>Ecdysozoa</taxon>
        <taxon>Arthropoda</taxon>
        <taxon>Hexapoda</taxon>
        <taxon>Insecta</taxon>
        <taxon>Pterygota</taxon>
        <taxon>Neoptera</taxon>
        <taxon>Endopterygota</taxon>
        <taxon>Diptera</taxon>
        <taxon>Brachycera</taxon>
        <taxon>Muscomorpha</taxon>
        <taxon>Ephydroidea</taxon>
        <taxon>Drosophilidae</taxon>
        <taxon>Drosophila</taxon>
        <taxon>Sophophora</taxon>
    </lineage>
</organism>
<evidence type="ECO:0000313" key="2">
    <source>
        <dbReference type="EMBL" id="KAI8037452.1"/>
    </source>
</evidence>
<dbReference type="Proteomes" id="UP001059596">
    <property type="component" value="Unassembled WGS sequence"/>
</dbReference>
<keyword evidence="1" id="KW-1133">Transmembrane helix</keyword>
<comment type="caution">
    <text evidence="2">The sequence shown here is derived from an EMBL/GenBank/DDBJ whole genome shotgun (WGS) entry which is preliminary data.</text>
</comment>
<keyword evidence="1" id="KW-0472">Membrane</keyword>